<dbReference type="InterPro" id="IPR050595">
    <property type="entry name" value="Bact_response_regulator"/>
</dbReference>
<evidence type="ECO:0000256" key="1">
    <source>
        <dbReference type="ARBA" id="ARBA00018672"/>
    </source>
</evidence>
<name>A0ABQ1E7I8_9CLOT</name>
<dbReference type="InterPro" id="IPR019734">
    <property type="entry name" value="TPR_rpt"/>
</dbReference>
<reference evidence="7 8" key="1">
    <citation type="journal article" date="2021" name="Int. J. Syst. Evol. Microbiol.">
        <title>Clostridium zeae sp. nov., isolated from corn silage.</title>
        <authorList>
            <person name="Kobayashi H."/>
            <person name="Tanizawa Y."/>
            <person name="Yagura M."/>
            <person name="Sakamoto M."/>
            <person name="Ohkuma M."/>
            <person name="Tohno M."/>
        </authorList>
    </citation>
    <scope>NUCLEOTIDE SEQUENCE [LARGE SCALE GENOMIC DNA]</scope>
    <source>
        <strain evidence="7 8">CSC2</strain>
    </source>
</reference>
<dbReference type="SMART" id="SM00448">
    <property type="entry name" value="REC"/>
    <property type="match status" value="1"/>
</dbReference>
<accession>A0ABQ1E7I8</accession>
<dbReference type="EMBL" id="BMBA01000001">
    <property type="protein sequence ID" value="GFZ30755.1"/>
    <property type="molecule type" value="Genomic_DNA"/>
</dbReference>
<evidence type="ECO:0000313" key="8">
    <source>
        <dbReference type="Proteomes" id="UP000663802"/>
    </source>
</evidence>
<organism evidence="7 8">
    <name type="scientific">Clostridium zeae</name>
    <dbReference type="NCBI Taxonomy" id="2759022"/>
    <lineage>
        <taxon>Bacteria</taxon>
        <taxon>Bacillati</taxon>
        <taxon>Bacillota</taxon>
        <taxon>Clostridia</taxon>
        <taxon>Eubacteriales</taxon>
        <taxon>Clostridiaceae</taxon>
        <taxon>Clostridium</taxon>
    </lineage>
</organism>
<dbReference type="Gene3D" id="3.40.50.2300">
    <property type="match status" value="1"/>
</dbReference>
<keyword evidence="8" id="KW-1185">Reference proteome</keyword>
<evidence type="ECO:0000256" key="4">
    <source>
        <dbReference type="PROSITE-ProRule" id="PRU00169"/>
    </source>
</evidence>
<evidence type="ECO:0000256" key="2">
    <source>
        <dbReference type="ARBA" id="ARBA00022553"/>
    </source>
</evidence>
<evidence type="ECO:0000256" key="5">
    <source>
        <dbReference type="PROSITE-ProRule" id="PRU00339"/>
    </source>
</evidence>
<dbReference type="InterPro" id="IPR001789">
    <property type="entry name" value="Sig_transdc_resp-reg_receiver"/>
</dbReference>
<evidence type="ECO:0000256" key="3">
    <source>
        <dbReference type="ARBA" id="ARBA00024867"/>
    </source>
</evidence>
<keyword evidence="2 4" id="KW-0597">Phosphoprotein</keyword>
<dbReference type="RefSeq" id="WP_206868804.1">
    <property type="nucleotide sequence ID" value="NZ_BMBA01000001.1"/>
</dbReference>
<dbReference type="CDD" id="cd00156">
    <property type="entry name" value="REC"/>
    <property type="match status" value="1"/>
</dbReference>
<dbReference type="SUPFAM" id="SSF48452">
    <property type="entry name" value="TPR-like"/>
    <property type="match status" value="1"/>
</dbReference>
<evidence type="ECO:0000313" key="7">
    <source>
        <dbReference type="EMBL" id="GFZ30755.1"/>
    </source>
</evidence>
<dbReference type="Gene3D" id="1.25.40.10">
    <property type="entry name" value="Tetratricopeptide repeat domain"/>
    <property type="match status" value="1"/>
</dbReference>
<dbReference type="PANTHER" id="PTHR44591:SF3">
    <property type="entry name" value="RESPONSE REGULATORY DOMAIN-CONTAINING PROTEIN"/>
    <property type="match status" value="1"/>
</dbReference>
<feature type="modified residue" description="4-aspartylphosphate" evidence="4">
    <location>
        <position position="54"/>
    </location>
</feature>
<dbReference type="PANTHER" id="PTHR44591">
    <property type="entry name" value="STRESS RESPONSE REGULATOR PROTEIN 1"/>
    <property type="match status" value="1"/>
</dbReference>
<gene>
    <name evidence="7" type="ORF">CSC2_12810</name>
</gene>
<dbReference type="Proteomes" id="UP000663802">
    <property type="component" value="Unassembled WGS sequence"/>
</dbReference>
<sequence>MKKVLIIDDTKNIRSMLTTCLEIRDYEVMAAENGIVALEILEKAGKEIDLIFLDIRMPGLSGTEVLKVLREKNINSAVIIMTAYATVKNAIDCTKLGAFAYLQKPFSPDRVNAIIDEVENTYTPSEGEEGNYKEKTWNDEAYIIEAKENIELNKYKEAFEVLKKALASNPYNKEVYKLIGKINELEGSEEEANRFYAISELFS</sequence>
<keyword evidence="5" id="KW-0802">TPR repeat</keyword>
<proteinExistence type="predicted"/>
<comment type="caution">
    <text evidence="7">The sequence shown here is derived from an EMBL/GenBank/DDBJ whole genome shotgun (WGS) entry which is preliminary data.</text>
</comment>
<dbReference type="InterPro" id="IPR011990">
    <property type="entry name" value="TPR-like_helical_dom_sf"/>
</dbReference>
<evidence type="ECO:0000259" key="6">
    <source>
        <dbReference type="PROSITE" id="PS50110"/>
    </source>
</evidence>
<dbReference type="PROSITE" id="PS50005">
    <property type="entry name" value="TPR"/>
    <property type="match status" value="1"/>
</dbReference>
<dbReference type="Pfam" id="PF00072">
    <property type="entry name" value="Response_reg"/>
    <property type="match status" value="1"/>
</dbReference>
<feature type="domain" description="Response regulatory" evidence="6">
    <location>
        <begin position="3"/>
        <end position="119"/>
    </location>
</feature>
<comment type="function">
    <text evidence="3">May play the central regulatory role in sporulation. It may be an element of the effector pathway responsible for the activation of sporulation genes in response to nutritional stress. Spo0A may act in concert with spo0H (a sigma factor) to control the expression of some genes that are critical to the sporulation process.</text>
</comment>
<feature type="repeat" description="TPR" evidence="5">
    <location>
        <begin position="139"/>
        <end position="172"/>
    </location>
</feature>
<dbReference type="SUPFAM" id="SSF52172">
    <property type="entry name" value="CheY-like"/>
    <property type="match status" value="1"/>
</dbReference>
<dbReference type="InterPro" id="IPR011006">
    <property type="entry name" value="CheY-like_superfamily"/>
</dbReference>
<dbReference type="PROSITE" id="PS50110">
    <property type="entry name" value="RESPONSE_REGULATORY"/>
    <property type="match status" value="1"/>
</dbReference>
<protein>
    <recommendedName>
        <fullName evidence="1">Stage 0 sporulation protein A homolog</fullName>
    </recommendedName>
</protein>